<feature type="compositionally biased region" description="Polar residues" evidence="1">
    <location>
        <begin position="20"/>
        <end position="30"/>
    </location>
</feature>
<accession>A0A243S4X4</accession>
<dbReference type="EMBL" id="NGFN01000071">
    <property type="protein sequence ID" value="OUD02579.1"/>
    <property type="molecule type" value="Genomic_DNA"/>
</dbReference>
<feature type="compositionally biased region" description="Low complexity" evidence="1">
    <location>
        <begin position="78"/>
        <end position="91"/>
    </location>
</feature>
<feature type="compositionally biased region" description="Basic and acidic residues" evidence="1">
    <location>
        <begin position="1"/>
        <end position="14"/>
    </location>
</feature>
<feature type="region of interest" description="Disordered" evidence="1">
    <location>
        <begin position="1"/>
        <end position="91"/>
    </location>
</feature>
<dbReference type="AlphaFoldDB" id="A0A243S4X4"/>
<comment type="caution">
    <text evidence="2">The sequence shown here is derived from an EMBL/GenBank/DDBJ whole genome shotgun (WGS) entry which is preliminary data.</text>
</comment>
<proteinExistence type="predicted"/>
<gene>
    <name evidence="2" type="ORF">CA983_14230</name>
</gene>
<organism evidence="2 3">
    <name type="scientific">Streptomyces swartbergensis</name>
    <dbReference type="NCBI Taxonomy" id="487165"/>
    <lineage>
        <taxon>Bacteria</taxon>
        <taxon>Bacillati</taxon>
        <taxon>Actinomycetota</taxon>
        <taxon>Actinomycetes</taxon>
        <taxon>Kitasatosporales</taxon>
        <taxon>Streptomycetaceae</taxon>
        <taxon>Streptomyces</taxon>
    </lineage>
</organism>
<dbReference type="RefSeq" id="WP_086601256.1">
    <property type="nucleotide sequence ID" value="NZ_NGFN01000071.1"/>
</dbReference>
<evidence type="ECO:0000313" key="3">
    <source>
        <dbReference type="Proteomes" id="UP000195105"/>
    </source>
</evidence>
<protein>
    <submittedName>
        <fullName evidence="2">Uncharacterized protein</fullName>
    </submittedName>
</protein>
<evidence type="ECO:0000313" key="2">
    <source>
        <dbReference type="EMBL" id="OUD02579.1"/>
    </source>
</evidence>
<evidence type="ECO:0000256" key="1">
    <source>
        <dbReference type="SAM" id="MobiDB-lite"/>
    </source>
</evidence>
<name>A0A243S4X4_9ACTN</name>
<feature type="compositionally biased region" description="Acidic residues" evidence="1">
    <location>
        <begin position="57"/>
        <end position="77"/>
    </location>
</feature>
<keyword evidence="3" id="KW-1185">Reference proteome</keyword>
<reference evidence="2 3" key="1">
    <citation type="submission" date="2017-05" db="EMBL/GenBank/DDBJ databases">
        <title>Biotechnological potential of actinobacteria isolated from South African environments.</title>
        <authorList>
            <person name="Le Roes-Hill M."/>
            <person name="Prins A."/>
            <person name="Durrell K.A."/>
        </authorList>
    </citation>
    <scope>NUCLEOTIDE SEQUENCE [LARGE SCALE GENOMIC DNA]</scope>
    <source>
        <strain evidence="2 3">HMC13</strain>
    </source>
</reference>
<sequence length="91" mass="9604">MGDTERPIPERLGDQDEQAQHLTRTGNGPTVENEEQLLAEVHGPADMAGFYSRPEPVDQDDAEPADDVEGEAADQDDAAPAADTTKGGDSA</sequence>
<dbReference type="Proteomes" id="UP000195105">
    <property type="component" value="Unassembled WGS sequence"/>
</dbReference>